<dbReference type="PROSITE" id="PS51450">
    <property type="entry name" value="LRR"/>
    <property type="match status" value="2"/>
</dbReference>
<dbReference type="Gene3D" id="3.80.10.10">
    <property type="entry name" value="Ribonuclease Inhibitor"/>
    <property type="match status" value="1"/>
</dbReference>
<comment type="caution">
    <text evidence="4">The sequence shown here is derived from an EMBL/GenBank/DDBJ whole genome shotgun (WGS) entry which is preliminary data.</text>
</comment>
<dbReference type="InterPro" id="IPR001611">
    <property type="entry name" value="Leu-rich_rpt"/>
</dbReference>
<evidence type="ECO:0000256" key="3">
    <source>
        <dbReference type="SAM" id="MobiDB-lite"/>
    </source>
</evidence>
<dbReference type="Pfam" id="PF13855">
    <property type="entry name" value="LRR_8"/>
    <property type="match status" value="1"/>
</dbReference>
<dbReference type="Proteomes" id="UP001178507">
    <property type="component" value="Unassembled WGS sequence"/>
</dbReference>
<dbReference type="PANTHER" id="PTHR48051">
    <property type="match status" value="1"/>
</dbReference>
<dbReference type="PANTHER" id="PTHR48051:SF1">
    <property type="entry name" value="RAS SUPPRESSOR PROTEIN 1"/>
    <property type="match status" value="1"/>
</dbReference>
<keyword evidence="1" id="KW-0433">Leucine-rich repeat</keyword>
<dbReference type="InterPro" id="IPR032675">
    <property type="entry name" value="LRR_dom_sf"/>
</dbReference>
<dbReference type="SMART" id="SM00369">
    <property type="entry name" value="LRR_TYP"/>
    <property type="match status" value="5"/>
</dbReference>
<evidence type="ECO:0000256" key="2">
    <source>
        <dbReference type="ARBA" id="ARBA00022737"/>
    </source>
</evidence>
<dbReference type="AlphaFoldDB" id="A0AA36N7T0"/>
<evidence type="ECO:0000313" key="5">
    <source>
        <dbReference type="Proteomes" id="UP001178507"/>
    </source>
</evidence>
<feature type="region of interest" description="Disordered" evidence="3">
    <location>
        <begin position="15"/>
        <end position="40"/>
    </location>
</feature>
<proteinExistence type="predicted"/>
<sequence length="512" mass="57277">MPGLNQLLCGNFLGRFHDQHESPPASDEDEQSDRDLMPRDYNPAQKTAVRFTRLGNNWVQYRTPIVVESRVGKELIRRQFDGIRVQRREVPPGMAQKLAAVSVHTVEIIQCKMKEEPPLSEMHDVVVLRLSRNELTRLSRAKQSEKPYRLETLVCDRNKLQVLEPGALAGSLVASLQVLDLSRNQLAFLPGDFAQNARQLRYLDLSHNQLFALPDSILECSKLLVLNVNNNELEKLPDGLGELKGLRKLSASFNALTALPETLGECRLLEKIRVVSNSITVMPHSLLQLWKQQGGVLEELLVDGNPLIQPSITAFQMGGLDRAMSLFGEWVRMESEVASEIHSDMPRTLGGAVSVFEDAEIFETDLDEEAAPTPARGRLDSQNLNLEELDLEVVQVIDDSGKRVSKLQMSQSDLQRLQEGSSKNGVAPVPDLYYFSHTQGDIHEILAIRSAESTLLLLKKRSFVVKQRAIAIQLASEVADAETLKKDYTPAPRQMGRVERSSGRVVEWLGGR</sequence>
<dbReference type="InterPro" id="IPR050216">
    <property type="entry name" value="LRR_domain-containing"/>
</dbReference>
<dbReference type="SUPFAM" id="SSF52058">
    <property type="entry name" value="L domain-like"/>
    <property type="match status" value="1"/>
</dbReference>
<keyword evidence="2" id="KW-0677">Repeat</keyword>
<organism evidence="4 5">
    <name type="scientific">Effrenium voratum</name>
    <dbReference type="NCBI Taxonomy" id="2562239"/>
    <lineage>
        <taxon>Eukaryota</taxon>
        <taxon>Sar</taxon>
        <taxon>Alveolata</taxon>
        <taxon>Dinophyceae</taxon>
        <taxon>Suessiales</taxon>
        <taxon>Symbiodiniaceae</taxon>
        <taxon>Effrenium</taxon>
    </lineage>
</organism>
<evidence type="ECO:0000256" key="1">
    <source>
        <dbReference type="ARBA" id="ARBA00022614"/>
    </source>
</evidence>
<name>A0AA36N7T0_9DINO</name>
<dbReference type="EMBL" id="CAUJNA010003439">
    <property type="protein sequence ID" value="CAJ1402155.1"/>
    <property type="molecule type" value="Genomic_DNA"/>
</dbReference>
<dbReference type="GO" id="GO:0005737">
    <property type="term" value="C:cytoplasm"/>
    <property type="evidence" value="ECO:0007669"/>
    <property type="project" value="TreeGrafter"/>
</dbReference>
<reference evidence="4" key="1">
    <citation type="submission" date="2023-08" db="EMBL/GenBank/DDBJ databases">
        <authorList>
            <person name="Chen Y."/>
            <person name="Shah S."/>
            <person name="Dougan E. K."/>
            <person name="Thang M."/>
            <person name="Chan C."/>
        </authorList>
    </citation>
    <scope>NUCLEOTIDE SEQUENCE</scope>
</reference>
<protein>
    <submittedName>
        <fullName evidence="4">Uncharacterized protein</fullName>
    </submittedName>
</protein>
<keyword evidence="5" id="KW-1185">Reference proteome</keyword>
<evidence type="ECO:0000313" key="4">
    <source>
        <dbReference type="EMBL" id="CAJ1402155.1"/>
    </source>
</evidence>
<dbReference type="SMART" id="SM00364">
    <property type="entry name" value="LRR_BAC"/>
    <property type="match status" value="4"/>
</dbReference>
<accession>A0AA36N7T0</accession>
<dbReference type="InterPro" id="IPR003591">
    <property type="entry name" value="Leu-rich_rpt_typical-subtyp"/>
</dbReference>
<gene>
    <name evidence="4" type="ORF">EVOR1521_LOCUS25104</name>
</gene>